<sequence length="279" mass="30138">MAGNTPFVPVIDGDFIATHPTDQLNAGTFVKVPLLIGTNSDEGSIFGTYGIQNDAEFTAAVNSTTFPSTLSSYINNAIAYLYPDVQAIGVPSLETYPDLLSPNNPLVATLGRQARRSFAFFGDLIFHAPRRAANTAWSNSGVPSYSYCFDVTPANVPTYLGARHFAEVAFVFDTTDLNFYDGAPFPNATEPEKRNAYVNVASFMSRSWVGFIARGNPNANGFANVSAWEVYNATMGGGVGRNMVLTAVGEGLSSYVEDDTFREEGISFLTQHAKSVWGR</sequence>
<dbReference type="GO" id="GO:0052689">
    <property type="term" value="F:carboxylic ester hydrolase activity"/>
    <property type="evidence" value="ECO:0007669"/>
    <property type="project" value="TreeGrafter"/>
</dbReference>
<evidence type="ECO:0000259" key="3">
    <source>
        <dbReference type="Pfam" id="PF00135"/>
    </source>
</evidence>
<comment type="caution">
    <text evidence="4">The sequence shown here is derived from an EMBL/GenBank/DDBJ whole genome shotgun (WGS) entry which is preliminary data.</text>
</comment>
<proteinExistence type="inferred from homology"/>
<evidence type="ECO:0000256" key="1">
    <source>
        <dbReference type="ARBA" id="ARBA00005964"/>
    </source>
</evidence>
<feature type="domain" description="Carboxylesterase type B" evidence="3">
    <location>
        <begin position="4"/>
        <end position="233"/>
    </location>
</feature>
<dbReference type="OrthoDB" id="408631at2759"/>
<reference evidence="4 5" key="1">
    <citation type="journal article" date="2018" name="IMA Fungus">
        <title>IMA Genome-F 9: Draft genome sequence of Annulohypoxylon stygium, Aspergillus mulundensis, Berkeleyomyces basicola (syn. Thielaviopsis basicola), Ceratocystis smalleyi, two Cercospora beticola strains, Coleophoma cylindrospora, Fusarium fracticaudum, Phialophora cf. hyalina, and Morchella septimelata.</title>
        <authorList>
            <person name="Wingfield B.D."/>
            <person name="Bills G.F."/>
            <person name="Dong Y."/>
            <person name="Huang W."/>
            <person name="Nel W.J."/>
            <person name="Swalarsk-Parry B.S."/>
            <person name="Vaghefi N."/>
            <person name="Wilken P.M."/>
            <person name="An Z."/>
            <person name="de Beer Z.W."/>
            <person name="De Vos L."/>
            <person name="Chen L."/>
            <person name="Duong T.A."/>
            <person name="Gao Y."/>
            <person name="Hammerbacher A."/>
            <person name="Kikkert J.R."/>
            <person name="Li Y."/>
            <person name="Li H."/>
            <person name="Li K."/>
            <person name="Li Q."/>
            <person name="Liu X."/>
            <person name="Ma X."/>
            <person name="Naidoo K."/>
            <person name="Pethybridge S.J."/>
            <person name="Sun J."/>
            <person name="Steenkamp E.T."/>
            <person name="van der Nest M.A."/>
            <person name="van Wyk S."/>
            <person name="Wingfield M.J."/>
            <person name="Xiong C."/>
            <person name="Yue Q."/>
            <person name="Zhang X."/>
        </authorList>
    </citation>
    <scope>NUCLEOTIDE SEQUENCE [LARGE SCALE GENOMIC DNA]</scope>
    <source>
        <strain evidence="4 5">BP6252</strain>
    </source>
</reference>
<comment type="similarity">
    <text evidence="1">Belongs to the type-B carboxylesterase/lipase family.</text>
</comment>
<protein>
    <recommendedName>
        <fullName evidence="3">Carboxylesterase type B domain-containing protein</fullName>
    </recommendedName>
</protein>
<accession>A0A3D8QJS8</accession>
<dbReference type="Proteomes" id="UP000256645">
    <property type="component" value="Unassembled WGS sequence"/>
</dbReference>
<dbReference type="EMBL" id="PDLM01000014">
    <property type="protein sequence ID" value="RDW61968.1"/>
    <property type="molecule type" value="Genomic_DNA"/>
</dbReference>
<dbReference type="Gene3D" id="3.40.50.1820">
    <property type="entry name" value="alpha/beta hydrolase"/>
    <property type="match status" value="1"/>
</dbReference>
<keyword evidence="5" id="KW-1185">Reference proteome</keyword>
<dbReference type="InterPro" id="IPR029058">
    <property type="entry name" value="AB_hydrolase_fold"/>
</dbReference>
<dbReference type="PANTHER" id="PTHR43918">
    <property type="entry name" value="ACETYLCHOLINESTERASE"/>
    <property type="match status" value="1"/>
</dbReference>
<dbReference type="InterPro" id="IPR050654">
    <property type="entry name" value="AChE-related_enzymes"/>
</dbReference>
<dbReference type="SUPFAM" id="SSF53474">
    <property type="entry name" value="alpha/beta-Hydrolases"/>
    <property type="match status" value="1"/>
</dbReference>
<evidence type="ECO:0000313" key="5">
    <source>
        <dbReference type="Proteomes" id="UP000256645"/>
    </source>
</evidence>
<dbReference type="PANTHER" id="PTHR43918:SF4">
    <property type="entry name" value="CARBOXYLIC ESTER HYDROLASE"/>
    <property type="match status" value="1"/>
</dbReference>
<dbReference type="AlphaFoldDB" id="A0A3D8QJS8"/>
<evidence type="ECO:0000313" key="4">
    <source>
        <dbReference type="EMBL" id="RDW61968.1"/>
    </source>
</evidence>
<organism evidence="4 5">
    <name type="scientific">Coleophoma cylindrospora</name>
    <dbReference type="NCBI Taxonomy" id="1849047"/>
    <lineage>
        <taxon>Eukaryota</taxon>
        <taxon>Fungi</taxon>
        <taxon>Dikarya</taxon>
        <taxon>Ascomycota</taxon>
        <taxon>Pezizomycotina</taxon>
        <taxon>Leotiomycetes</taxon>
        <taxon>Helotiales</taxon>
        <taxon>Dermateaceae</taxon>
        <taxon>Coleophoma</taxon>
    </lineage>
</organism>
<gene>
    <name evidence="4" type="ORF">BP6252_11401</name>
</gene>
<dbReference type="InterPro" id="IPR002018">
    <property type="entry name" value="CarbesteraseB"/>
</dbReference>
<keyword evidence="2" id="KW-0378">Hydrolase</keyword>
<dbReference type="STRING" id="1849047.A0A3D8QJS8"/>
<evidence type="ECO:0000256" key="2">
    <source>
        <dbReference type="ARBA" id="ARBA00022801"/>
    </source>
</evidence>
<dbReference type="Pfam" id="PF00135">
    <property type="entry name" value="COesterase"/>
    <property type="match status" value="1"/>
</dbReference>
<name>A0A3D8QJS8_9HELO</name>